<dbReference type="Pfam" id="PF00931">
    <property type="entry name" value="NB-ARC"/>
    <property type="match status" value="1"/>
</dbReference>
<dbReference type="PANTHER" id="PTHR47691">
    <property type="entry name" value="REGULATOR-RELATED"/>
    <property type="match status" value="1"/>
</dbReference>
<dbReference type="PRINTS" id="PR00364">
    <property type="entry name" value="DISEASERSIST"/>
</dbReference>
<dbReference type="InterPro" id="IPR019734">
    <property type="entry name" value="TPR_rpt"/>
</dbReference>
<evidence type="ECO:0000313" key="2">
    <source>
        <dbReference type="EMBL" id="BBH90799.1"/>
    </source>
</evidence>
<dbReference type="InterPro" id="IPR011990">
    <property type="entry name" value="TPR-like_helical_dom_sf"/>
</dbReference>
<dbReference type="AlphaFoldDB" id="A0A455SUL6"/>
<dbReference type="PRINTS" id="PR00038">
    <property type="entry name" value="HTHLUXR"/>
</dbReference>
<dbReference type="PROSITE" id="PS50043">
    <property type="entry name" value="HTH_LUXR_2"/>
    <property type="match status" value="1"/>
</dbReference>
<dbReference type="InterPro" id="IPR016032">
    <property type="entry name" value="Sig_transdc_resp-reg_C-effctor"/>
</dbReference>
<dbReference type="InterPro" id="IPR027417">
    <property type="entry name" value="P-loop_NTPase"/>
</dbReference>
<dbReference type="SUPFAM" id="SSF48452">
    <property type="entry name" value="TPR-like"/>
    <property type="match status" value="1"/>
</dbReference>
<reference evidence="2" key="1">
    <citation type="submission" date="2018-12" db="EMBL/GenBank/DDBJ databases">
        <title>Novel natural products biosynthetic potential of the class Ktedonobacteria.</title>
        <authorList>
            <person name="Zheng Y."/>
            <person name="Saitou A."/>
            <person name="Wang C.M."/>
            <person name="Toyoda A."/>
            <person name="Minakuchi Y."/>
            <person name="Sekiguchi Y."/>
            <person name="Ueda K."/>
            <person name="Takano H."/>
            <person name="Sakai Y."/>
            <person name="Yokota A."/>
            <person name="Yabe S."/>
        </authorList>
    </citation>
    <scope>NUCLEOTIDE SEQUENCE</scope>
    <source>
        <strain evidence="2">COM3</strain>
    </source>
</reference>
<organism evidence="2">
    <name type="scientific">Thermosporothrix sp. COM3</name>
    <dbReference type="NCBI Taxonomy" id="2490863"/>
    <lineage>
        <taxon>Bacteria</taxon>
        <taxon>Bacillati</taxon>
        <taxon>Chloroflexota</taxon>
        <taxon>Ktedonobacteria</taxon>
        <taxon>Ktedonobacterales</taxon>
        <taxon>Thermosporotrichaceae</taxon>
        <taxon>Thermosporothrix</taxon>
    </lineage>
</organism>
<name>A0A455SUL6_9CHLR</name>
<dbReference type="Gene3D" id="1.10.10.10">
    <property type="entry name" value="Winged helix-like DNA-binding domain superfamily/Winged helix DNA-binding domain"/>
    <property type="match status" value="1"/>
</dbReference>
<dbReference type="Pfam" id="PF00196">
    <property type="entry name" value="GerE"/>
    <property type="match status" value="1"/>
</dbReference>
<dbReference type="InterPro" id="IPR036388">
    <property type="entry name" value="WH-like_DNA-bd_sf"/>
</dbReference>
<dbReference type="Gene3D" id="1.25.40.10">
    <property type="entry name" value="Tetratricopeptide repeat domain"/>
    <property type="match status" value="1"/>
</dbReference>
<dbReference type="SMART" id="SM00028">
    <property type="entry name" value="TPR"/>
    <property type="match status" value="5"/>
</dbReference>
<dbReference type="Gene3D" id="3.40.50.300">
    <property type="entry name" value="P-loop containing nucleotide triphosphate hydrolases"/>
    <property type="match status" value="1"/>
</dbReference>
<dbReference type="PROSITE" id="PS00622">
    <property type="entry name" value="HTH_LUXR_1"/>
    <property type="match status" value="1"/>
</dbReference>
<dbReference type="InterPro" id="IPR002182">
    <property type="entry name" value="NB-ARC"/>
</dbReference>
<dbReference type="Pfam" id="PF25872">
    <property type="entry name" value="HTH_77"/>
    <property type="match status" value="1"/>
</dbReference>
<dbReference type="CDD" id="cd06170">
    <property type="entry name" value="LuxR_C_like"/>
    <property type="match status" value="1"/>
</dbReference>
<protein>
    <recommendedName>
        <fullName evidence="1">HTH luxR-type domain-containing protein</fullName>
    </recommendedName>
</protein>
<dbReference type="GO" id="GO:0006355">
    <property type="term" value="P:regulation of DNA-templated transcription"/>
    <property type="evidence" value="ECO:0007669"/>
    <property type="project" value="InterPro"/>
</dbReference>
<sequence length="1003" mass="112774">MRERIFGEVLVVARVPSVIGGFLQLQVSAQNSLQCIELGSPAWFEWLEDECNRSFSFKDGTVSYTARRERQRNGWYWYAYRKQSGKLRKVYLGKSPELSAERLLQVATRLVESKEEQVSPVPDEHHEPVGRTIEHDTEFLMAHLTPLLGREKELQTLCALLRRPSVRLLTLAGMGGIGKTRLAIQLVSRLREEYPDGAYFIPLSTITDGVQVILAIADVLGLRDVGAEPFLEYLARSLEKKRLLLLLDNFEQVITAAPLLVELLARCPYLKVVVTSRMVLRVRGEYEFLVQALAVPTDEQLHDIEHVLTYGAVALFVQRARAVKVDFALTPENLPAVVAICRRLEGVPLALELAAARCKLLSPQALLARLSGHHRIPHGTTDAILPYQQTLHLLSRPAQDLPERQQTLRNTLDWSYNLLTEREQRLFRLLSLFAGGGSLEMIEQVYRAIDATTSILDDITSLVDKSLLYLIEQDDFEPRFSMLEIVREYGLERLHETGEIAVTQRMFAYYWLDFTLSAEAHMTDEQLHWLNRLKMEHKNIRAALLWFASQKDWEHALQMATALTWFWWAKGYLGEGRRVLEWLLSSCEQVTPHTRAKALLAAGTLSGLQGEYRHAETLCLEALSFFVSHGDRRDHANALWMLGHMSIMKSDYPRAQAYLHEAHGLFEELHHIWGVASTLERLASLERDRGDYGRARELAEQSVALFQQLSAPWGLARAFWILGLILFSLGDFAFASVQLEHCLKQAQLVGDRNTLIFAQALSGCIQMFQGEVQAGEERVRMGKQTAREVGNKRGIVWTVTILGLGAVLQGDYQRARELFEESLSVLAQLSFEYKIFTALGLRGLAMVIASQGHALWAARLAGAAASIQQTIGAPVTPPMVEAVIERFLLQARLQVGEETFLQAYAEGCAMQPAQALIANDAQLRQPAVSTPKEAVAHTALTTREIEVLRLLALGLTSPQIAEKLVISVLTVNTHVRSIYSKLGVSSRSAATRYAIEHKLFKLS</sequence>
<dbReference type="GO" id="GO:0003677">
    <property type="term" value="F:DNA binding"/>
    <property type="evidence" value="ECO:0007669"/>
    <property type="project" value="InterPro"/>
</dbReference>
<proteinExistence type="predicted"/>
<evidence type="ECO:0000259" key="1">
    <source>
        <dbReference type="PROSITE" id="PS50043"/>
    </source>
</evidence>
<dbReference type="SUPFAM" id="SSF46894">
    <property type="entry name" value="C-terminal effector domain of the bipartite response regulators"/>
    <property type="match status" value="1"/>
</dbReference>
<dbReference type="PANTHER" id="PTHR47691:SF3">
    <property type="entry name" value="HTH-TYPE TRANSCRIPTIONAL REGULATOR RV0890C-RELATED"/>
    <property type="match status" value="1"/>
</dbReference>
<accession>A0A455SUL6</accession>
<gene>
    <name evidence="2" type="ORF">KTC_55500</name>
</gene>
<dbReference type="EMBL" id="AP019376">
    <property type="protein sequence ID" value="BBH90799.1"/>
    <property type="molecule type" value="Genomic_DNA"/>
</dbReference>
<dbReference type="SMART" id="SM00421">
    <property type="entry name" value="HTH_LUXR"/>
    <property type="match status" value="1"/>
</dbReference>
<dbReference type="SUPFAM" id="SSF52540">
    <property type="entry name" value="P-loop containing nucleoside triphosphate hydrolases"/>
    <property type="match status" value="1"/>
</dbReference>
<feature type="domain" description="HTH luxR-type" evidence="1">
    <location>
        <begin position="933"/>
        <end position="998"/>
    </location>
</feature>
<dbReference type="GO" id="GO:0043531">
    <property type="term" value="F:ADP binding"/>
    <property type="evidence" value="ECO:0007669"/>
    <property type="project" value="InterPro"/>
</dbReference>
<dbReference type="InterPro" id="IPR058852">
    <property type="entry name" value="HTH_77"/>
</dbReference>
<dbReference type="Pfam" id="PF13424">
    <property type="entry name" value="TPR_12"/>
    <property type="match status" value="1"/>
</dbReference>
<dbReference type="InterPro" id="IPR000792">
    <property type="entry name" value="Tscrpt_reg_LuxR_C"/>
</dbReference>